<gene>
    <name evidence="2" type="ORF">FHX80_113953</name>
</gene>
<comment type="caution">
    <text evidence="2">The sequence shown here is derived from an EMBL/GenBank/DDBJ whole genome shotgun (WGS) entry which is preliminary data.</text>
</comment>
<evidence type="ECO:0000313" key="3">
    <source>
        <dbReference type="Proteomes" id="UP000318186"/>
    </source>
</evidence>
<dbReference type="Proteomes" id="UP000318186">
    <property type="component" value="Unassembled WGS sequence"/>
</dbReference>
<protein>
    <recommendedName>
        <fullName evidence="4">Coagulation factor 5/8 type domain-containing protein</fullName>
    </recommendedName>
</protein>
<dbReference type="InterPro" id="IPR012334">
    <property type="entry name" value="Pectin_lyas_fold"/>
</dbReference>
<dbReference type="InterPro" id="IPR059186">
    <property type="entry name" value="SACTE_4363"/>
</dbReference>
<proteinExistence type="predicted"/>
<reference evidence="2 3" key="1">
    <citation type="submission" date="2019-06" db="EMBL/GenBank/DDBJ databases">
        <title>Sequencing the genomes of 1000 actinobacteria strains.</title>
        <authorList>
            <person name="Klenk H.-P."/>
        </authorList>
    </citation>
    <scope>NUCLEOTIDE SEQUENCE [LARGE SCALE GENOMIC DNA]</scope>
    <source>
        <strain evidence="2 3">DSM 42059</strain>
    </source>
</reference>
<organism evidence="2 3">
    <name type="scientific">Streptomyces brevispora</name>
    <dbReference type="NCBI Taxonomy" id="887462"/>
    <lineage>
        <taxon>Bacteria</taxon>
        <taxon>Bacillati</taxon>
        <taxon>Actinomycetota</taxon>
        <taxon>Actinomycetes</taxon>
        <taxon>Kitasatosporales</taxon>
        <taxon>Streptomycetaceae</taxon>
        <taxon>Streptomyces</taxon>
    </lineage>
</organism>
<dbReference type="InterPro" id="IPR011050">
    <property type="entry name" value="Pectin_lyase_fold/virulence"/>
</dbReference>
<accession>A0A561V1I3</accession>
<evidence type="ECO:0008006" key="4">
    <source>
        <dbReference type="Google" id="ProtNLM"/>
    </source>
</evidence>
<name>A0A561V1I3_9ACTN</name>
<evidence type="ECO:0000256" key="1">
    <source>
        <dbReference type="SAM" id="MobiDB-lite"/>
    </source>
</evidence>
<dbReference type="RefSeq" id="WP_145765419.1">
    <property type="nucleotide sequence ID" value="NZ_VIWW01000001.1"/>
</dbReference>
<dbReference type="Gene3D" id="2.160.20.10">
    <property type="entry name" value="Single-stranded right-handed beta-helix, Pectin lyase-like"/>
    <property type="match status" value="1"/>
</dbReference>
<sequence>MHVPPTETFMETPTAPRRRRRTRTFGFAAFAVSLLMAVPTAQNAFGAHAQAIEGGGDLGPNVMVFDPSMPDIQAKVDEVFKQQESAQFGTRRYALMFKPGTYNNINAQIGFYTSIAGLGLKPDDTTFNGDVTVDAGWFNGNATQNFWRSAENLALNPVNGTDRWAVSQAAPFRRMHVKGGLNLAPDGYGWASGGYIADSKIDGQVAPYSQQQWYTRDSSIGSWGNGVWNMTFSGVEGAPAQSFPEPPYTTLDNTPVSREKPFLYLDGNDYKVFVPAKRTNARGVSWGNGTPQGESIPLDQFYVVKPGATAETINAAVQQGLHLLFTPGVYHVNQTIDIDRANTVVLGLGLATIIPDNGVTAIKVGDVDGVKLAGLLVDAGSTNSESLIEVGPEGASASHADNPTSLQDVFVRVGGAGAGKATTGMVINSNDTIIDHTWLWRADHGEGVGWETNRSDYGLQVNGDNVLATGLFVEHFNKYDVRWSGENGKTIFFQNEKAYDAPNQAAVQNGDTKGYAAYKVDDSVTTHEGWGLGSYCYFNVDPTIRQDHGFAAPVKPGVKFHDLLVVSLGGQGQYEHVINTTGSPTSGTTTVPSNVVSFP</sequence>
<dbReference type="CDD" id="cd23669">
    <property type="entry name" value="GH55_SacteLam55A-like"/>
    <property type="match status" value="1"/>
</dbReference>
<dbReference type="SUPFAM" id="SSF51126">
    <property type="entry name" value="Pectin lyase-like"/>
    <property type="match status" value="1"/>
</dbReference>
<evidence type="ECO:0000313" key="2">
    <source>
        <dbReference type="EMBL" id="TWG05476.1"/>
    </source>
</evidence>
<feature type="region of interest" description="Disordered" evidence="1">
    <location>
        <begin position="1"/>
        <end position="20"/>
    </location>
</feature>
<dbReference type="AlphaFoldDB" id="A0A561V1I3"/>
<dbReference type="EMBL" id="VIWW01000001">
    <property type="protein sequence ID" value="TWG05476.1"/>
    <property type="molecule type" value="Genomic_DNA"/>
</dbReference>
<dbReference type="OrthoDB" id="2479530at2"/>